<accession>A0A4S8NWQ8</accession>
<keyword evidence="2" id="KW-1185">Reference proteome</keyword>
<dbReference type="NCBIfam" id="TIGR03067">
    <property type="entry name" value="Planc_TIGR03067"/>
    <property type="match status" value="1"/>
</dbReference>
<organism evidence="1 2">
    <name type="scientific">Peteryoungia ipomoeae</name>
    <dbReference type="NCBI Taxonomy" id="1210932"/>
    <lineage>
        <taxon>Bacteria</taxon>
        <taxon>Pseudomonadati</taxon>
        <taxon>Pseudomonadota</taxon>
        <taxon>Alphaproteobacteria</taxon>
        <taxon>Hyphomicrobiales</taxon>
        <taxon>Rhizobiaceae</taxon>
        <taxon>Peteryoungia</taxon>
    </lineage>
</organism>
<proteinExistence type="predicted"/>
<dbReference type="EMBL" id="STGV01000005">
    <property type="protein sequence ID" value="THV21301.1"/>
    <property type="molecule type" value="Genomic_DNA"/>
</dbReference>
<evidence type="ECO:0000313" key="1">
    <source>
        <dbReference type="EMBL" id="THV21301.1"/>
    </source>
</evidence>
<dbReference type="OrthoDB" id="8448907at2"/>
<protein>
    <submittedName>
        <fullName evidence="1">TIGR03067 domain-containing protein</fullName>
    </submittedName>
</protein>
<name>A0A4S8NWQ8_9HYPH</name>
<dbReference type="RefSeq" id="WP_136599351.1">
    <property type="nucleotide sequence ID" value="NZ_STGV01000005.1"/>
</dbReference>
<evidence type="ECO:0000313" key="2">
    <source>
        <dbReference type="Proteomes" id="UP000308828"/>
    </source>
</evidence>
<dbReference type="InterPro" id="IPR017504">
    <property type="entry name" value="CHP03067_Planctomycetes"/>
</dbReference>
<dbReference type="AlphaFoldDB" id="A0A4S8NWQ8"/>
<dbReference type="Proteomes" id="UP000308828">
    <property type="component" value="Unassembled WGS sequence"/>
</dbReference>
<gene>
    <name evidence="1" type="ORF">FAA97_14845</name>
</gene>
<reference evidence="1 2" key="1">
    <citation type="submission" date="2019-04" db="EMBL/GenBank/DDBJ databases">
        <title>Genome sequence of strain shin9-1.</title>
        <authorList>
            <person name="Gao J."/>
            <person name="Sun J."/>
        </authorList>
    </citation>
    <scope>NUCLEOTIDE SEQUENCE [LARGE SCALE GENOMIC DNA]</scope>
    <source>
        <strain evidence="2">shin9-1</strain>
    </source>
</reference>
<sequence length="122" mass="13009">MTDFDALQGRWRQVRFEENGVVDPPDTHGADGAIMTISGNRFHVAIPGGETLIEGAFVLDETTSPKAIDWIDSVGPDAGRPLPAIYTLSSDSFAFAAADADMQRPADFRGGPGVTLRGFSRA</sequence>
<comment type="caution">
    <text evidence="1">The sequence shown here is derived from an EMBL/GenBank/DDBJ whole genome shotgun (WGS) entry which is preliminary data.</text>
</comment>